<gene>
    <name evidence="1" type="ORF">Zmor_011321</name>
</gene>
<name>A0AA38IQE9_9CUCU</name>
<evidence type="ECO:0008006" key="3">
    <source>
        <dbReference type="Google" id="ProtNLM"/>
    </source>
</evidence>
<accession>A0AA38IQE9</accession>
<evidence type="ECO:0000313" key="1">
    <source>
        <dbReference type="EMBL" id="KAJ3659643.1"/>
    </source>
</evidence>
<dbReference type="AlphaFoldDB" id="A0AA38IQE9"/>
<dbReference type="Proteomes" id="UP001168821">
    <property type="component" value="Unassembled WGS sequence"/>
</dbReference>
<dbReference type="EMBL" id="JALNTZ010000003">
    <property type="protein sequence ID" value="KAJ3659643.1"/>
    <property type="molecule type" value="Genomic_DNA"/>
</dbReference>
<evidence type="ECO:0000313" key="2">
    <source>
        <dbReference type="Proteomes" id="UP001168821"/>
    </source>
</evidence>
<proteinExistence type="predicted"/>
<sequence length="111" mass="12891">MFADDIKLYNSCDNFSSLSSDLRSIYKWSQVWLLPMNLDKCVTLHFFKGNPRHVYSIGNYGLATTEFHMYLDLHVFSSLIWSDHALQVTKKANEMLFLLSKTFVKAFQNVG</sequence>
<protein>
    <recommendedName>
        <fullName evidence="3">Reverse transcriptase domain-containing protein</fullName>
    </recommendedName>
</protein>
<keyword evidence="2" id="KW-1185">Reference proteome</keyword>
<organism evidence="1 2">
    <name type="scientific">Zophobas morio</name>
    <dbReference type="NCBI Taxonomy" id="2755281"/>
    <lineage>
        <taxon>Eukaryota</taxon>
        <taxon>Metazoa</taxon>
        <taxon>Ecdysozoa</taxon>
        <taxon>Arthropoda</taxon>
        <taxon>Hexapoda</taxon>
        <taxon>Insecta</taxon>
        <taxon>Pterygota</taxon>
        <taxon>Neoptera</taxon>
        <taxon>Endopterygota</taxon>
        <taxon>Coleoptera</taxon>
        <taxon>Polyphaga</taxon>
        <taxon>Cucujiformia</taxon>
        <taxon>Tenebrionidae</taxon>
        <taxon>Zophobas</taxon>
    </lineage>
</organism>
<comment type="caution">
    <text evidence="1">The sequence shown here is derived from an EMBL/GenBank/DDBJ whole genome shotgun (WGS) entry which is preliminary data.</text>
</comment>
<reference evidence="1" key="1">
    <citation type="journal article" date="2023" name="G3 (Bethesda)">
        <title>Whole genome assemblies of Zophobas morio and Tenebrio molitor.</title>
        <authorList>
            <person name="Kaur S."/>
            <person name="Stinson S.A."/>
            <person name="diCenzo G.C."/>
        </authorList>
    </citation>
    <scope>NUCLEOTIDE SEQUENCE</scope>
    <source>
        <strain evidence="1">QUZm001</strain>
    </source>
</reference>